<dbReference type="Proteomes" id="UP000582837">
    <property type="component" value="Unassembled WGS sequence"/>
</dbReference>
<protein>
    <submittedName>
        <fullName evidence="2">Uncharacterized protein</fullName>
    </submittedName>
</protein>
<accession>A0A841GNC7</accession>
<keyword evidence="1" id="KW-0732">Signal</keyword>
<proteinExistence type="predicted"/>
<organism evidence="2 3">
    <name type="scientific">Longimicrobium terrae</name>
    <dbReference type="NCBI Taxonomy" id="1639882"/>
    <lineage>
        <taxon>Bacteria</taxon>
        <taxon>Pseudomonadati</taxon>
        <taxon>Gemmatimonadota</taxon>
        <taxon>Longimicrobiia</taxon>
        <taxon>Longimicrobiales</taxon>
        <taxon>Longimicrobiaceae</taxon>
        <taxon>Longimicrobium</taxon>
    </lineage>
</organism>
<feature type="signal peptide" evidence="1">
    <location>
        <begin position="1"/>
        <end position="29"/>
    </location>
</feature>
<gene>
    <name evidence="2" type="ORF">HNQ61_000433</name>
</gene>
<evidence type="ECO:0000313" key="2">
    <source>
        <dbReference type="EMBL" id="MBB6068822.1"/>
    </source>
</evidence>
<dbReference type="RefSeq" id="WP_170031231.1">
    <property type="nucleotide sequence ID" value="NZ_JABDTL010000001.1"/>
</dbReference>
<dbReference type="EMBL" id="JACHIA010000001">
    <property type="protein sequence ID" value="MBB6068822.1"/>
    <property type="molecule type" value="Genomic_DNA"/>
</dbReference>
<evidence type="ECO:0000256" key="1">
    <source>
        <dbReference type="SAM" id="SignalP"/>
    </source>
</evidence>
<reference evidence="2 3" key="1">
    <citation type="submission" date="2020-08" db="EMBL/GenBank/DDBJ databases">
        <title>Genomic Encyclopedia of Type Strains, Phase IV (KMG-IV): sequencing the most valuable type-strain genomes for metagenomic binning, comparative biology and taxonomic classification.</title>
        <authorList>
            <person name="Goeker M."/>
        </authorList>
    </citation>
    <scope>NUCLEOTIDE SEQUENCE [LARGE SCALE GENOMIC DNA]</scope>
    <source>
        <strain evidence="2 3">DSM 29007</strain>
    </source>
</reference>
<comment type="caution">
    <text evidence="2">The sequence shown here is derived from an EMBL/GenBank/DDBJ whole genome shotgun (WGS) entry which is preliminary data.</text>
</comment>
<keyword evidence="3" id="KW-1185">Reference proteome</keyword>
<dbReference type="PROSITE" id="PS51257">
    <property type="entry name" value="PROKAR_LIPOPROTEIN"/>
    <property type="match status" value="1"/>
</dbReference>
<evidence type="ECO:0000313" key="3">
    <source>
        <dbReference type="Proteomes" id="UP000582837"/>
    </source>
</evidence>
<name>A0A841GNC7_9BACT</name>
<dbReference type="AlphaFoldDB" id="A0A841GNC7"/>
<sequence length="106" mass="10599">MINPSRTLSVSARLAAMAGVFLLAGCAAIQPPPVPAVPRVPFLGERPSFGEGGCNAYVVQAHAAWASAGVASDDPAVIAAAQAAANAAAAAAMAAYHDCVWRSNQP</sequence>
<feature type="chain" id="PRO_5032440216" evidence="1">
    <location>
        <begin position="30"/>
        <end position="106"/>
    </location>
</feature>